<feature type="domain" description="LysM" evidence="3">
    <location>
        <begin position="332"/>
        <end position="375"/>
    </location>
</feature>
<dbReference type="SUPFAM" id="SSF54106">
    <property type="entry name" value="LysM domain"/>
    <property type="match status" value="2"/>
</dbReference>
<dbReference type="InterPro" id="IPR023346">
    <property type="entry name" value="Lysozyme-like_dom_sf"/>
</dbReference>
<evidence type="ECO:0000313" key="4">
    <source>
        <dbReference type="EMBL" id="MCV9388125.1"/>
    </source>
</evidence>
<dbReference type="PROSITE" id="PS51782">
    <property type="entry name" value="LYSM"/>
    <property type="match status" value="2"/>
</dbReference>
<name>A0ABT3CXB7_9BACT</name>
<dbReference type="CDD" id="cd16894">
    <property type="entry name" value="MltD-like"/>
    <property type="match status" value="1"/>
</dbReference>
<feature type="domain" description="LysM" evidence="3">
    <location>
        <begin position="409"/>
        <end position="453"/>
    </location>
</feature>
<accession>A0ABT3CXB7</accession>
<gene>
    <name evidence="4" type="ORF">N7U62_15700</name>
</gene>
<dbReference type="InterPro" id="IPR036779">
    <property type="entry name" value="LysM_dom_sf"/>
</dbReference>
<dbReference type="InterPro" id="IPR000189">
    <property type="entry name" value="Transglyc_AS"/>
</dbReference>
<dbReference type="CDD" id="cd00118">
    <property type="entry name" value="LysM"/>
    <property type="match status" value="2"/>
</dbReference>
<comment type="caution">
    <text evidence="4">The sequence shown here is derived from an EMBL/GenBank/DDBJ whole genome shotgun (WGS) entry which is preliminary data.</text>
</comment>
<evidence type="ECO:0000259" key="3">
    <source>
        <dbReference type="PROSITE" id="PS51782"/>
    </source>
</evidence>
<dbReference type="EMBL" id="JAOYOD010000001">
    <property type="protein sequence ID" value="MCV9388125.1"/>
    <property type="molecule type" value="Genomic_DNA"/>
</dbReference>
<dbReference type="SUPFAM" id="SSF53955">
    <property type="entry name" value="Lysozyme-like"/>
    <property type="match status" value="1"/>
</dbReference>
<feature type="chain" id="PRO_5045052877" evidence="2">
    <location>
        <begin position="23"/>
        <end position="455"/>
    </location>
</feature>
<sequence>MTHKHVLAILSLLLVLSTTSWAQTEVEELPDVSYELVQDRLSCLEKDLPLVFNERVFSFIDYFTVRDREYTREVLARKNLYFPIFEQVLAEKGMPDELKYLAIIESGLNPNAVSRVGAGGLWQFMPYTGKAYKLDQSWYIDERMNPWKSTESAARYLKALYSMFGDWELALAAYNTGPGNVRKAIRRSGYKRTFWDIYPYLPRETRSYVPQLVAMIYVVNYADEHNLVDLQSEQRAMMAYDTLHVSNYIHMETLANQINVCLDDILTLNPQIIRGAVPDGVTNYPLKMPVDLIDSIRAKRVAILDSASKVGKKELEYLARNMPGSTYGRERQVYRVQSGDVLGSIAERYHVRVSDIKRWNNLSSNMIRVGQRLDIWVMPYYNQSTKDVYTAKTTPAQAEPKTEIIAGGKYHLVQSGDSLWSISKLYGDVSIEQIKKLNNLTSSRIKPGQKLLINM</sequence>
<dbReference type="InterPro" id="IPR018392">
    <property type="entry name" value="LysM"/>
</dbReference>
<dbReference type="Pfam" id="PF01464">
    <property type="entry name" value="SLT"/>
    <property type="match status" value="1"/>
</dbReference>
<keyword evidence="2" id="KW-0732">Signal</keyword>
<evidence type="ECO:0000313" key="5">
    <source>
        <dbReference type="Proteomes" id="UP001300692"/>
    </source>
</evidence>
<keyword evidence="5" id="KW-1185">Reference proteome</keyword>
<organism evidence="4 5">
    <name type="scientific">Reichenbachiella ulvae</name>
    <dbReference type="NCBI Taxonomy" id="2980104"/>
    <lineage>
        <taxon>Bacteria</taxon>
        <taxon>Pseudomonadati</taxon>
        <taxon>Bacteroidota</taxon>
        <taxon>Cytophagia</taxon>
        <taxon>Cytophagales</taxon>
        <taxon>Reichenbachiellaceae</taxon>
        <taxon>Reichenbachiella</taxon>
    </lineage>
</organism>
<dbReference type="PANTHER" id="PTHR33734:SF22">
    <property type="entry name" value="MEMBRANE-BOUND LYTIC MUREIN TRANSGLYCOSYLASE D"/>
    <property type="match status" value="1"/>
</dbReference>
<evidence type="ECO:0000256" key="2">
    <source>
        <dbReference type="SAM" id="SignalP"/>
    </source>
</evidence>
<comment type="similarity">
    <text evidence="1">Belongs to the transglycosylase Slt family.</text>
</comment>
<reference evidence="4 5" key="1">
    <citation type="submission" date="2022-10" db="EMBL/GenBank/DDBJ databases">
        <title>Comparative genomics and taxonomic characterization of three novel marine species of genus Reichenbachiella exhibiting antioxidant and polysaccharide degradation activities.</title>
        <authorList>
            <person name="Muhammad N."/>
            <person name="Lee Y.-J."/>
            <person name="Ko J."/>
            <person name="Kim S.-G."/>
        </authorList>
    </citation>
    <scope>NUCLEOTIDE SEQUENCE [LARGE SCALE GENOMIC DNA]</scope>
    <source>
        <strain evidence="4 5">ABR2-5</strain>
    </source>
</reference>
<dbReference type="SMART" id="SM00257">
    <property type="entry name" value="LysM"/>
    <property type="match status" value="2"/>
</dbReference>
<dbReference type="Pfam" id="PF01476">
    <property type="entry name" value="LysM"/>
    <property type="match status" value="2"/>
</dbReference>
<protein>
    <submittedName>
        <fullName evidence="4">LysM peptidoglycan-binding domain-containing protein</fullName>
    </submittedName>
</protein>
<dbReference type="RefSeq" id="WP_264138954.1">
    <property type="nucleotide sequence ID" value="NZ_JAOYOD010000001.1"/>
</dbReference>
<dbReference type="PROSITE" id="PS00922">
    <property type="entry name" value="TRANSGLYCOSYLASE"/>
    <property type="match status" value="1"/>
</dbReference>
<evidence type="ECO:0000256" key="1">
    <source>
        <dbReference type="ARBA" id="ARBA00007734"/>
    </source>
</evidence>
<dbReference type="Gene3D" id="1.10.530.10">
    <property type="match status" value="1"/>
</dbReference>
<dbReference type="InterPro" id="IPR008258">
    <property type="entry name" value="Transglycosylase_SLT_dom_1"/>
</dbReference>
<proteinExistence type="inferred from homology"/>
<feature type="signal peptide" evidence="2">
    <location>
        <begin position="1"/>
        <end position="22"/>
    </location>
</feature>
<dbReference type="PANTHER" id="PTHR33734">
    <property type="entry name" value="LYSM DOMAIN-CONTAINING GPI-ANCHORED PROTEIN 2"/>
    <property type="match status" value="1"/>
</dbReference>
<dbReference type="Proteomes" id="UP001300692">
    <property type="component" value="Unassembled WGS sequence"/>
</dbReference>
<dbReference type="Gene3D" id="3.10.350.10">
    <property type="entry name" value="LysM domain"/>
    <property type="match status" value="2"/>
</dbReference>